<evidence type="ECO:0000313" key="3">
    <source>
        <dbReference type="Proteomes" id="UP000070371"/>
    </source>
</evidence>
<protein>
    <submittedName>
        <fullName evidence="2">Uncharacterized protein</fullName>
    </submittedName>
</protein>
<gene>
    <name evidence="2" type="ORF">RC74_02365</name>
</gene>
<dbReference type="PIRSF" id="PIRSF032131">
    <property type="entry name" value="UCP032131"/>
    <property type="match status" value="1"/>
</dbReference>
<dbReference type="STRING" id="1579316.RC74_02365"/>
<dbReference type="OrthoDB" id="9799894at2"/>
<proteinExistence type="predicted"/>
<dbReference type="Proteomes" id="UP000070371">
    <property type="component" value="Chromosome"/>
</dbReference>
<dbReference type="KEGG" id="hat:RC74_02365"/>
<dbReference type="AlphaFoldDB" id="A0A126UW13"/>
<dbReference type="RefSeq" id="WP_039003208.1">
    <property type="nucleotide sequence ID" value="NZ_CP014327.1"/>
</dbReference>
<evidence type="ECO:0000313" key="2">
    <source>
        <dbReference type="EMBL" id="AML50263.1"/>
    </source>
</evidence>
<reference evidence="2 3" key="1">
    <citation type="submission" date="2016-02" db="EMBL/GenBank/DDBJ databases">
        <title>Complete genome sequence of Halocynthiibacter arcticus PAMC 20958t from arctic marine sediment.</title>
        <authorList>
            <person name="Lee Y.M."/>
            <person name="Baek K."/>
            <person name="Lee H.K."/>
            <person name="Shin S.C."/>
        </authorList>
    </citation>
    <scope>NUCLEOTIDE SEQUENCE [LARGE SCALE GENOMIC DNA]</scope>
    <source>
        <strain evidence="2">PAMC 20958</strain>
    </source>
</reference>
<feature type="region of interest" description="Disordered" evidence="1">
    <location>
        <begin position="54"/>
        <end position="81"/>
    </location>
</feature>
<accession>A0A126UW13</accession>
<dbReference type="Pfam" id="PF06676">
    <property type="entry name" value="DUF1178"/>
    <property type="match status" value="1"/>
</dbReference>
<dbReference type="InterPro" id="IPR009562">
    <property type="entry name" value="DUF1178"/>
</dbReference>
<organism evidence="2 3">
    <name type="scientific">Falsihalocynthiibacter arcticus</name>
    <dbReference type="NCBI Taxonomy" id="1579316"/>
    <lineage>
        <taxon>Bacteria</taxon>
        <taxon>Pseudomonadati</taxon>
        <taxon>Pseudomonadota</taxon>
        <taxon>Alphaproteobacteria</taxon>
        <taxon>Rhodobacterales</taxon>
        <taxon>Roseobacteraceae</taxon>
        <taxon>Falsihalocynthiibacter</taxon>
    </lineage>
</organism>
<keyword evidence="3" id="KW-1185">Reference proteome</keyword>
<name>A0A126UW13_9RHOB</name>
<dbReference type="EMBL" id="CP014327">
    <property type="protein sequence ID" value="AML50263.1"/>
    <property type="molecule type" value="Genomic_DNA"/>
</dbReference>
<sequence length="159" mass="17241">MIRFALKCDHDHCFESWFQSGSAFDKVKSAGMVSCPACGSTDVVKTLMSPQVQTARKATKEGETPQTDASSLPVPSDKSEFFQKPSKELEAKIAALKAHVEATSDYVGKNFAKEARAMHEGDTPERTIYGEANMAEALSLIEDGISVAPLPFIPARKTN</sequence>
<evidence type="ECO:0000256" key="1">
    <source>
        <dbReference type="SAM" id="MobiDB-lite"/>
    </source>
</evidence>